<evidence type="ECO:0000259" key="8">
    <source>
        <dbReference type="Pfam" id="PF00892"/>
    </source>
</evidence>
<evidence type="ECO:0000313" key="10">
    <source>
        <dbReference type="Proteomes" id="UP000625804"/>
    </source>
</evidence>
<dbReference type="Pfam" id="PF00892">
    <property type="entry name" value="EamA"/>
    <property type="match status" value="2"/>
</dbReference>
<dbReference type="SUPFAM" id="SSF103481">
    <property type="entry name" value="Multidrug resistance efflux transporter EmrE"/>
    <property type="match status" value="2"/>
</dbReference>
<dbReference type="PANTHER" id="PTHR32322">
    <property type="entry name" value="INNER MEMBRANE TRANSPORTER"/>
    <property type="match status" value="1"/>
</dbReference>
<feature type="transmembrane region" description="Helical" evidence="7">
    <location>
        <begin position="246"/>
        <end position="265"/>
    </location>
</feature>
<feature type="domain" description="EamA" evidence="8">
    <location>
        <begin position="150"/>
        <end position="285"/>
    </location>
</feature>
<dbReference type="RefSeq" id="WP_173731051.1">
    <property type="nucleotide sequence ID" value="NZ_JABTTE010000010.1"/>
</dbReference>
<proteinExistence type="inferred from homology"/>
<evidence type="ECO:0000313" key="9">
    <source>
        <dbReference type="EMBL" id="NSL51843.1"/>
    </source>
</evidence>
<dbReference type="Proteomes" id="UP000625804">
    <property type="component" value="Unassembled WGS sequence"/>
</dbReference>
<dbReference type="GO" id="GO:0005886">
    <property type="term" value="C:plasma membrane"/>
    <property type="evidence" value="ECO:0007669"/>
    <property type="project" value="UniProtKB-SubCell"/>
</dbReference>
<feature type="transmembrane region" description="Helical" evidence="7">
    <location>
        <begin position="218"/>
        <end position="234"/>
    </location>
</feature>
<evidence type="ECO:0000256" key="1">
    <source>
        <dbReference type="ARBA" id="ARBA00004651"/>
    </source>
</evidence>
<comment type="subcellular location">
    <subcellularLocation>
        <location evidence="1">Cell membrane</location>
        <topology evidence="1">Multi-pass membrane protein</topology>
    </subcellularLocation>
</comment>
<keyword evidence="4 7" id="KW-0812">Transmembrane</keyword>
<comment type="similarity">
    <text evidence="2">Belongs to the EamA transporter family.</text>
</comment>
<dbReference type="AlphaFoldDB" id="A0A8J8GGA0"/>
<gene>
    <name evidence="9" type="ORF">HR057_08780</name>
</gene>
<dbReference type="EMBL" id="JABTTE010000010">
    <property type="protein sequence ID" value="NSL51843.1"/>
    <property type="molecule type" value="Genomic_DNA"/>
</dbReference>
<evidence type="ECO:0000256" key="2">
    <source>
        <dbReference type="ARBA" id="ARBA00007362"/>
    </source>
</evidence>
<feature type="domain" description="EamA" evidence="8">
    <location>
        <begin position="6"/>
        <end position="138"/>
    </location>
</feature>
<accession>A0A8J8GGA0</accession>
<feature type="transmembrane region" description="Helical" evidence="7">
    <location>
        <begin position="179"/>
        <end position="198"/>
    </location>
</feature>
<sequence length="300" mass="33294">MSKGIIGCLCLLLAAGMWGGMYVVSKYVLEYISPFVLLWFRYILAFAVLWLFWTLKDKQMVEKKDMPFIIWLGFTGYIVSNGCGFIGTHLSNAHIGALISSSSPVFTLILAYLLNKELLSWRKILSIILATCGLFLVVGLEEGERSGSFFGNLLLIIGAVSWALYCVNIKKINRKYSTLTITTFSTGIALLLVTPVMLLDIEKQDLINLKDIQIQAGILYLGIIATTAAFYLWNKGMELMEAGIGSIFYFFAPVIGGLLGFIFLGEKISNSFIFGGLLIFIGTFLPFLNKSNIYIRSDGL</sequence>
<keyword evidence="6 7" id="KW-0472">Membrane</keyword>
<comment type="caution">
    <text evidence="9">The sequence shown here is derived from an EMBL/GenBank/DDBJ whole genome shotgun (WGS) entry which is preliminary data.</text>
</comment>
<organism evidence="9 10">
    <name type="scientific">Calidifontibacillus erzurumensis</name>
    <dbReference type="NCBI Taxonomy" id="2741433"/>
    <lineage>
        <taxon>Bacteria</taxon>
        <taxon>Bacillati</taxon>
        <taxon>Bacillota</taxon>
        <taxon>Bacilli</taxon>
        <taxon>Bacillales</taxon>
        <taxon>Bacillaceae</taxon>
        <taxon>Calidifontibacillus/Schinkia group</taxon>
        <taxon>Calidifontibacillus</taxon>
    </lineage>
</organism>
<evidence type="ECO:0000256" key="4">
    <source>
        <dbReference type="ARBA" id="ARBA00022692"/>
    </source>
</evidence>
<dbReference type="InterPro" id="IPR050638">
    <property type="entry name" value="AA-Vitamin_Transporters"/>
</dbReference>
<evidence type="ECO:0000256" key="7">
    <source>
        <dbReference type="SAM" id="Phobius"/>
    </source>
</evidence>
<evidence type="ECO:0000256" key="5">
    <source>
        <dbReference type="ARBA" id="ARBA00022989"/>
    </source>
</evidence>
<feature type="transmembrane region" description="Helical" evidence="7">
    <location>
        <begin position="93"/>
        <end position="114"/>
    </location>
</feature>
<feature type="transmembrane region" description="Helical" evidence="7">
    <location>
        <begin position="121"/>
        <end position="140"/>
    </location>
</feature>
<keyword evidence="10" id="KW-1185">Reference proteome</keyword>
<keyword evidence="5 7" id="KW-1133">Transmembrane helix</keyword>
<dbReference type="PANTHER" id="PTHR32322:SF18">
    <property type="entry name" value="S-ADENOSYLMETHIONINE_S-ADENOSYLHOMOCYSTEINE TRANSPORTER"/>
    <property type="match status" value="1"/>
</dbReference>
<dbReference type="InterPro" id="IPR000620">
    <property type="entry name" value="EamA_dom"/>
</dbReference>
<reference evidence="9" key="1">
    <citation type="submission" date="2020-06" db="EMBL/GenBank/DDBJ databases">
        <title>A novel thermopfilic bacterium from Erzurum, Turkey.</title>
        <authorList>
            <person name="Adiguzel A."/>
            <person name="Ay H."/>
            <person name="Baltaci M.O."/>
        </authorList>
    </citation>
    <scope>NUCLEOTIDE SEQUENCE</scope>
    <source>
        <strain evidence="9">P2</strain>
    </source>
</reference>
<name>A0A8J8GGA0_9BACI</name>
<evidence type="ECO:0000256" key="6">
    <source>
        <dbReference type="ARBA" id="ARBA00023136"/>
    </source>
</evidence>
<feature type="transmembrane region" description="Helical" evidence="7">
    <location>
        <begin position="35"/>
        <end position="55"/>
    </location>
</feature>
<feature type="transmembrane region" description="Helical" evidence="7">
    <location>
        <begin position="271"/>
        <end position="288"/>
    </location>
</feature>
<keyword evidence="3" id="KW-1003">Cell membrane</keyword>
<feature type="transmembrane region" description="Helical" evidence="7">
    <location>
        <begin position="67"/>
        <end position="87"/>
    </location>
</feature>
<evidence type="ECO:0000256" key="3">
    <source>
        <dbReference type="ARBA" id="ARBA00022475"/>
    </source>
</evidence>
<feature type="transmembrane region" description="Helical" evidence="7">
    <location>
        <begin position="146"/>
        <end position="167"/>
    </location>
</feature>
<dbReference type="InterPro" id="IPR037185">
    <property type="entry name" value="EmrE-like"/>
</dbReference>
<protein>
    <submittedName>
        <fullName evidence="9">EamA family transporter</fullName>
    </submittedName>
</protein>